<dbReference type="PANTHER" id="PTHR34385">
    <property type="entry name" value="D-ALANYL-D-ALANINE CARBOXYPEPTIDASE"/>
    <property type="match status" value="1"/>
</dbReference>
<dbReference type="InterPro" id="IPR009045">
    <property type="entry name" value="Zn_M74/Hedgehog-like"/>
</dbReference>
<feature type="domain" description="D-alanyl-D-alanine carboxypeptidase-like core" evidence="1">
    <location>
        <begin position="75"/>
        <end position="159"/>
    </location>
</feature>
<sequence>MSSTVSPAPRARRVGAVVLVLTLVTAATAVTLAVLNAPRSAATSELTATPPLLGADGDVPDGVTVFDDEYAAVARLDPELLAALRAAASDASADGITFTVNSGWRSPEYQNELLSEAVAEYGSEAEAARWVATADTSPHVQGDAVDIGGWDAAAWLSERGARYGLCQIYGNESWHFELRPAAVDSGCPEMYPDPTYDPRMRR</sequence>
<accession>A0ABM8DXV6</accession>
<proteinExistence type="predicted"/>
<evidence type="ECO:0000313" key="3">
    <source>
        <dbReference type="Proteomes" id="UP001317779"/>
    </source>
</evidence>
<dbReference type="EMBL" id="AP027141">
    <property type="protein sequence ID" value="BDV30340.1"/>
    <property type="molecule type" value="Genomic_DNA"/>
</dbReference>
<dbReference type="Gene3D" id="3.30.1380.10">
    <property type="match status" value="1"/>
</dbReference>
<dbReference type="Pfam" id="PF02557">
    <property type="entry name" value="VanY"/>
    <property type="match status" value="1"/>
</dbReference>
<dbReference type="PANTHER" id="PTHR34385:SF1">
    <property type="entry name" value="PEPTIDOGLYCAN L-ALANYL-D-GLUTAMATE ENDOPEPTIDASE CWLK"/>
    <property type="match status" value="1"/>
</dbReference>
<gene>
    <name evidence="2" type="ORF">Microterr_10000</name>
</gene>
<dbReference type="CDD" id="cd14846">
    <property type="entry name" value="Peptidase_M15_like"/>
    <property type="match status" value="1"/>
</dbReference>
<dbReference type="InterPro" id="IPR052179">
    <property type="entry name" value="DD-CPase-like"/>
</dbReference>
<name>A0ABM8DXV6_9MICO</name>
<protein>
    <recommendedName>
        <fullName evidence="1">D-alanyl-D-alanine carboxypeptidase-like core domain-containing protein</fullName>
    </recommendedName>
</protein>
<keyword evidence="3" id="KW-1185">Reference proteome</keyword>
<organism evidence="2 3">
    <name type="scientific">Microbacterium terricola</name>
    <dbReference type="NCBI Taxonomy" id="344163"/>
    <lineage>
        <taxon>Bacteria</taxon>
        <taxon>Bacillati</taxon>
        <taxon>Actinomycetota</taxon>
        <taxon>Actinomycetes</taxon>
        <taxon>Micrococcales</taxon>
        <taxon>Microbacteriaceae</taxon>
        <taxon>Microbacterium</taxon>
    </lineage>
</organism>
<dbReference type="Proteomes" id="UP001317779">
    <property type="component" value="Chromosome"/>
</dbReference>
<evidence type="ECO:0000259" key="1">
    <source>
        <dbReference type="Pfam" id="PF02557"/>
    </source>
</evidence>
<dbReference type="RefSeq" id="WP_263795797.1">
    <property type="nucleotide sequence ID" value="NZ_AP027141.1"/>
</dbReference>
<reference evidence="2 3" key="1">
    <citation type="submission" date="2022-12" db="EMBL/GenBank/DDBJ databases">
        <title>Microbacterium terricola strain KV-448 chromosome, complete genome.</title>
        <authorList>
            <person name="Oshima T."/>
            <person name="Moriya T."/>
            <person name="Bessho Y."/>
        </authorList>
    </citation>
    <scope>NUCLEOTIDE SEQUENCE [LARGE SCALE GENOMIC DNA]</scope>
    <source>
        <strain evidence="2 3">KV-448</strain>
    </source>
</reference>
<evidence type="ECO:0000313" key="2">
    <source>
        <dbReference type="EMBL" id="BDV30340.1"/>
    </source>
</evidence>
<dbReference type="SUPFAM" id="SSF55166">
    <property type="entry name" value="Hedgehog/DD-peptidase"/>
    <property type="match status" value="1"/>
</dbReference>
<dbReference type="InterPro" id="IPR003709">
    <property type="entry name" value="VanY-like_core_dom"/>
</dbReference>